<keyword evidence="3" id="KW-1185">Reference proteome</keyword>
<evidence type="ECO:0000313" key="2">
    <source>
        <dbReference type="EMBL" id="KAJ1648510.1"/>
    </source>
</evidence>
<dbReference type="PANTHER" id="PTHR13621">
    <property type="entry name" value="PROLINE-RICH PROTEIN PRCC"/>
    <property type="match status" value="1"/>
</dbReference>
<protein>
    <recommendedName>
        <fullName evidence="4">OCRE domain-containing protein</fullName>
    </recommendedName>
</protein>
<reference evidence="2" key="1">
    <citation type="submission" date="2022-07" db="EMBL/GenBank/DDBJ databases">
        <title>Phylogenomic reconstructions and comparative analyses of Kickxellomycotina fungi.</title>
        <authorList>
            <person name="Reynolds N.K."/>
            <person name="Stajich J.E."/>
            <person name="Barry K."/>
            <person name="Grigoriev I.V."/>
            <person name="Crous P."/>
            <person name="Smith M.E."/>
        </authorList>
    </citation>
    <scope>NUCLEOTIDE SEQUENCE</scope>
    <source>
        <strain evidence="2">NBRC 105413</strain>
    </source>
</reference>
<dbReference type="Proteomes" id="UP001145021">
    <property type="component" value="Unassembled WGS sequence"/>
</dbReference>
<organism evidence="2 3">
    <name type="scientific">Coemansia asiatica</name>
    <dbReference type="NCBI Taxonomy" id="1052880"/>
    <lineage>
        <taxon>Eukaryota</taxon>
        <taxon>Fungi</taxon>
        <taxon>Fungi incertae sedis</taxon>
        <taxon>Zoopagomycota</taxon>
        <taxon>Kickxellomycotina</taxon>
        <taxon>Kickxellomycetes</taxon>
        <taxon>Kickxellales</taxon>
        <taxon>Kickxellaceae</taxon>
        <taxon>Coemansia</taxon>
    </lineage>
</organism>
<evidence type="ECO:0000256" key="1">
    <source>
        <dbReference type="SAM" id="MobiDB-lite"/>
    </source>
</evidence>
<feature type="region of interest" description="Disordered" evidence="1">
    <location>
        <begin position="1"/>
        <end position="68"/>
    </location>
</feature>
<evidence type="ECO:0000313" key="3">
    <source>
        <dbReference type="Proteomes" id="UP001145021"/>
    </source>
</evidence>
<evidence type="ECO:0008006" key="4">
    <source>
        <dbReference type="Google" id="ProtNLM"/>
    </source>
</evidence>
<dbReference type="EMBL" id="JANBOH010000004">
    <property type="protein sequence ID" value="KAJ1648510.1"/>
    <property type="molecule type" value="Genomic_DNA"/>
</dbReference>
<sequence length="328" mass="35986">MFSDLSQFLPAPKNAAHAKASRSVSKAAEDEDEESGVKDSLSLSAASPMAMTSKPQITLVPHSISKKQRSKIPATLAESVTADICDNANAADIAEASNEAGDIDDQKSESTTATKKVHIIDQPFFTINASDQMSGDNPMAKVALAIDNDDGYDDQYQSESNNNNNNQPSTADAGPELHYDPTSGYYYDYVSGTYYYYDPKSQTYIDAKDLLESSSQNRVADVDPSDSDILNLIGRRGVRRGELEAVLNAPVKHVSQSAQLENSGYSDAKAAAEFAAKQWSENKRNKTQTLIDADTIDKKKRQKHNIMYLALQAQEQEETLKETFANRY</sequence>
<dbReference type="Pfam" id="PF10253">
    <property type="entry name" value="PRCC"/>
    <property type="match status" value="1"/>
</dbReference>
<accession>A0A9W8CN31</accession>
<comment type="caution">
    <text evidence="2">The sequence shown here is derived from an EMBL/GenBank/DDBJ whole genome shotgun (WGS) entry which is preliminary data.</text>
</comment>
<dbReference type="PANTHER" id="PTHR13621:SF2">
    <property type="entry name" value="PROLINE-RICH PROTEIN PRCC"/>
    <property type="match status" value="1"/>
</dbReference>
<dbReference type="AlphaFoldDB" id="A0A9W8CN31"/>
<dbReference type="GO" id="GO:0005634">
    <property type="term" value="C:nucleus"/>
    <property type="evidence" value="ECO:0007669"/>
    <property type="project" value="TreeGrafter"/>
</dbReference>
<proteinExistence type="predicted"/>
<dbReference type="InterPro" id="IPR018800">
    <property type="entry name" value="PRCC"/>
</dbReference>
<name>A0A9W8CN31_9FUNG</name>
<feature type="region of interest" description="Disordered" evidence="1">
    <location>
        <begin position="150"/>
        <end position="178"/>
    </location>
</feature>
<gene>
    <name evidence="2" type="ORF">LPJ64_000208</name>
</gene>